<reference evidence="1" key="1">
    <citation type="journal article" date="2020" name="Nature">
        <title>Giant virus diversity and host interactions through global metagenomics.</title>
        <authorList>
            <person name="Schulz F."/>
            <person name="Roux S."/>
            <person name="Paez-Espino D."/>
            <person name="Jungbluth S."/>
            <person name="Walsh D.A."/>
            <person name="Denef V.J."/>
            <person name="McMahon K.D."/>
            <person name="Konstantinidis K.T."/>
            <person name="Eloe-Fadrosh E.A."/>
            <person name="Kyrpides N.C."/>
            <person name="Woyke T."/>
        </authorList>
    </citation>
    <scope>NUCLEOTIDE SEQUENCE</scope>
    <source>
        <strain evidence="1">GVMAG-M-3300023179-82</strain>
    </source>
</reference>
<accession>A0A6C0H8E9</accession>
<dbReference type="EMBL" id="MN739904">
    <property type="protein sequence ID" value="QHT76862.1"/>
    <property type="molecule type" value="Genomic_DNA"/>
</dbReference>
<organism evidence="1">
    <name type="scientific">viral metagenome</name>
    <dbReference type="NCBI Taxonomy" id="1070528"/>
    <lineage>
        <taxon>unclassified sequences</taxon>
        <taxon>metagenomes</taxon>
        <taxon>organismal metagenomes</taxon>
    </lineage>
</organism>
<protein>
    <submittedName>
        <fullName evidence="1">Uncharacterized protein</fullName>
    </submittedName>
</protein>
<proteinExistence type="predicted"/>
<dbReference type="AlphaFoldDB" id="A0A6C0H8E9"/>
<evidence type="ECO:0000313" key="1">
    <source>
        <dbReference type="EMBL" id="QHT76862.1"/>
    </source>
</evidence>
<sequence length="309" mass="36401">MEKILLNINSQFRDVSLFPNPGKFVYNLNTTMKNITSIRLASVELPTLYHEFTEKKDNVSFIIILPMFDKEGELIKEDNILVKIPDGSYSSDNFISYIIHPIFSNINDKYGSKFHIWWNPFNYQIYISNDKPFTLIFDNDIRTRKLGFKLGYRGSDNDYLYNNQKEFTDTYIIFNYLESNNYVWISESVLDISHDEYLFVRINDYGNIYDDGIQKKLLAKIILYDHQFVIDNCANFLTKEYIFREPINISKIDFELISASGNTVETNLLDLSFTLEITQIYNSINYNEHSNNYKLLSNDYKLLSNNSII</sequence>
<name>A0A6C0H8E9_9ZZZZ</name>